<dbReference type="InterPro" id="IPR027783">
    <property type="entry name" value="Bacterial_PH-related"/>
</dbReference>
<gene>
    <name evidence="3" type="ORF">SAMN06265219_107113</name>
</gene>
<dbReference type="Proteomes" id="UP000317557">
    <property type="component" value="Unassembled WGS sequence"/>
</dbReference>
<evidence type="ECO:0000259" key="2">
    <source>
        <dbReference type="Pfam" id="PF10882"/>
    </source>
</evidence>
<dbReference type="EMBL" id="FXTP01000007">
    <property type="protein sequence ID" value="SMO66710.1"/>
    <property type="molecule type" value="Genomic_DNA"/>
</dbReference>
<reference evidence="3 4" key="1">
    <citation type="submission" date="2017-05" db="EMBL/GenBank/DDBJ databases">
        <authorList>
            <person name="Varghese N."/>
            <person name="Submissions S."/>
        </authorList>
    </citation>
    <scope>NUCLEOTIDE SEQUENCE [LARGE SCALE GENOMIC DNA]</scope>
    <source>
        <strain evidence="3 4">DSM 21985</strain>
    </source>
</reference>
<dbReference type="Pfam" id="PF10882">
    <property type="entry name" value="bPH_5"/>
    <property type="match status" value="1"/>
</dbReference>
<sequence>MKKQFRAPWDLLLTSLTVIVIAVLIGINYATPGLITTLITWGIILGTAAFGVYGYSVQNEKLKILRLGWSKDLSFSSIKKIEYTPNAMLGSIRTFGVGGLFCYLGYFKNSVLGSYKAYATHRKRTVVVTTQDDDQIVLSPEKPKDFVETIKERMEQIEQEQ</sequence>
<keyword evidence="1" id="KW-0472">Membrane</keyword>
<protein>
    <submittedName>
        <fullName evidence="3">PH domain-containing protein</fullName>
    </submittedName>
</protein>
<organism evidence="3 4">
    <name type="scientific">Gracilimonas mengyeensis</name>
    <dbReference type="NCBI Taxonomy" id="1302730"/>
    <lineage>
        <taxon>Bacteria</taxon>
        <taxon>Pseudomonadati</taxon>
        <taxon>Balneolota</taxon>
        <taxon>Balneolia</taxon>
        <taxon>Balneolales</taxon>
        <taxon>Balneolaceae</taxon>
        <taxon>Gracilimonas</taxon>
    </lineage>
</organism>
<evidence type="ECO:0000313" key="3">
    <source>
        <dbReference type="EMBL" id="SMO66710.1"/>
    </source>
</evidence>
<feature type="transmembrane region" description="Helical" evidence="1">
    <location>
        <begin position="7"/>
        <end position="27"/>
    </location>
</feature>
<evidence type="ECO:0000313" key="4">
    <source>
        <dbReference type="Proteomes" id="UP000317557"/>
    </source>
</evidence>
<dbReference type="RefSeq" id="WP_142454356.1">
    <property type="nucleotide sequence ID" value="NZ_FXTP01000007.1"/>
</dbReference>
<evidence type="ECO:0000256" key="1">
    <source>
        <dbReference type="SAM" id="Phobius"/>
    </source>
</evidence>
<keyword evidence="1" id="KW-0812">Transmembrane</keyword>
<dbReference type="AlphaFoldDB" id="A0A521D729"/>
<keyword evidence="4" id="KW-1185">Reference proteome</keyword>
<accession>A0A521D729</accession>
<keyword evidence="1" id="KW-1133">Transmembrane helix</keyword>
<name>A0A521D729_9BACT</name>
<feature type="transmembrane region" description="Helical" evidence="1">
    <location>
        <begin position="33"/>
        <end position="56"/>
    </location>
</feature>
<proteinExistence type="predicted"/>
<dbReference type="OrthoDB" id="952021at2"/>
<feature type="domain" description="Bacterial Pleckstrin homology" evidence="2">
    <location>
        <begin position="55"/>
        <end position="153"/>
    </location>
</feature>